<dbReference type="KEGG" id="sla:SERLADRAFT_465125"/>
<dbReference type="AlphaFoldDB" id="F8NUT7"/>
<gene>
    <name evidence="2" type="ORF">SERLADRAFT_465125</name>
</gene>
<reference evidence="2" key="1">
    <citation type="submission" date="2011-04" db="EMBL/GenBank/DDBJ databases">
        <title>Evolution of plant cell wall degrading machinery underlies the functional diversity of forest fungi.</title>
        <authorList>
            <consortium name="US DOE Joint Genome Institute (JGI-PGF)"/>
            <person name="Eastwood D.C."/>
            <person name="Floudas D."/>
            <person name="Binder M."/>
            <person name="Majcherczyk A."/>
            <person name="Schneider P."/>
            <person name="Aerts A."/>
            <person name="Asiegbu F.O."/>
            <person name="Baker S.E."/>
            <person name="Barry K."/>
            <person name="Bendiksby M."/>
            <person name="Blumentritt M."/>
            <person name="Coutinho P.M."/>
            <person name="Cullen D."/>
            <person name="Cullen D."/>
            <person name="Gathman A."/>
            <person name="Goodell B."/>
            <person name="Henrissat B."/>
            <person name="Ihrmark K."/>
            <person name="Kauserud H."/>
            <person name="Kohler A."/>
            <person name="LaButti K."/>
            <person name="Lapidus A."/>
            <person name="Lavin J.L."/>
            <person name="Lee Y.-H."/>
            <person name="Lindquist E."/>
            <person name="Lilly W."/>
            <person name="Lucas S."/>
            <person name="Morin E."/>
            <person name="Murat C."/>
            <person name="Oguiza J.A."/>
            <person name="Park J."/>
            <person name="Pisabarro A.G."/>
            <person name="Riley R."/>
            <person name="Rosling A."/>
            <person name="Salamov A."/>
            <person name="Schmidt O."/>
            <person name="Schmutz J."/>
            <person name="Skrede I."/>
            <person name="Stenlid J."/>
            <person name="Wiebenga A."/>
            <person name="Xie X."/>
            <person name="Kues U."/>
            <person name="Hibbett D.S."/>
            <person name="Hoffmeister D."/>
            <person name="Hogberg N."/>
            <person name="Martin F."/>
            <person name="Grigoriev I.V."/>
            <person name="Watkinson S.C."/>
        </authorList>
    </citation>
    <scope>NUCLEOTIDE SEQUENCE</scope>
    <source>
        <strain evidence="2">S7.9</strain>
    </source>
</reference>
<accession>F8NUT7</accession>
<dbReference type="RefSeq" id="XP_007317375.1">
    <property type="nucleotide sequence ID" value="XM_007317313.1"/>
</dbReference>
<protein>
    <submittedName>
        <fullName evidence="2">Uncharacterized protein</fullName>
    </submittedName>
</protein>
<evidence type="ECO:0000256" key="1">
    <source>
        <dbReference type="SAM" id="MobiDB-lite"/>
    </source>
</evidence>
<dbReference type="HOGENOM" id="CLU_2851125_0_0_1"/>
<name>F8NUT7_SERL9</name>
<sequence>MWIKTNKIEMVTRTSRGNGARADGGRGEGRGVKRAGLLRLDMGREKPQTAVNSGSTCGRERRVGR</sequence>
<organism>
    <name type="scientific">Serpula lacrymans var. lacrymans (strain S7.9)</name>
    <name type="common">Dry rot fungus</name>
    <dbReference type="NCBI Taxonomy" id="578457"/>
    <lineage>
        <taxon>Eukaryota</taxon>
        <taxon>Fungi</taxon>
        <taxon>Dikarya</taxon>
        <taxon>Basidiomycota</taxon>
        <taxon>Agaricomycotina</taxon>
        <taxon>Agaricomycetes</taxon>
        <taxon>Agaricomycetidae</taxon>
        <taxon>Boletales</taxon>
        <taxon>Coniophorineae</taxon>
        <taxon>Serpulaceae</taxon>
        <taxon>Serpula</taxon>
    </lineage>
</organism>
<dbReference type="Proteomes" id="UP000008064">
    <property type="component" value="Unassembled WGS sequence"/>
</dbReference>
<evidence type="ECO:0000313" key="2">
    <source>
        <dbReference type="EMBL" id="EGO25253.1"/>
    </source>
</evidence>
<dbReference type="GeneID" id="18818849"/>
<proteinExistence type="predicted"/>
<feature type="region of interest" description="Disordered" evidence="1">
    <location>
        <begin position="13"/>
        <end position="65"/>
    </location>
</feature>
<dbReference type="EMBL" id="GL945433">
    <property type="protein sequence ID" value="EGO25253.1"/>
    <property type="molecule type" value="Genomic_DNA"/>
</dbReference>